<feature type="compositionally biased region" description="Basic residues" evidence="1">
    <location>
        <begin position="53"/>
        <end position="69"/>
    </location>
</feature>
<dbReference type="Gramene" id="PGSC0003DMT400089088">
    <property type="protein sequence ID" value="PGSC0003DMT400089088"/>
    <property type="gene ID" value="PGSC0003DMG400038659"/>
</dbReference>
<feature type="compositionally biased region" description="Acidic residues" evidence="1">
    <location>
        <begin position="101"/>
        <end position="116"/>
    </location>
</feature>
<accession>M1DHF0</accession>
<feature type="compositionally biased region" description="Polar residues" evidence="1">
    <location>
        <begin position="32"/>
        <end position="41"/>
    </location>
</feature>
<dbReference type="EnsemblPlants" id="PGSC0003DMT400089088">
    <property type="protein sequence ID" value="PGSC0003DMT400089088"/>
    <property type="gene ID" value="PGSC0003DMG400038659"/>
</dbReference>
<evidence type="ECO:0000313" key="3">
    <source>
        <dbReference type="Proteomes" id="UP000011115"/>
    </source>
</evidence>
<evidence type="ECO:0000256" key="1">
    <source>
        <dbReference type="SAM" id="MobiDB-lite"/>
    </source>
</evidence>
<name>M1DHF0_SOLTU</name>
<feature type="compositionally biased region" description="Basic and acidic residues" evidence="1">
    <location>
        <begin position="89"/>
        <end position="100"/>
    </location>
</feature>
<dbReference type="InParanoid" id="M1DHF0"/>
<protein>
    <submittedName>
        <fullName evidence="2">Uncharacterized protein</fullName>
    </submittedName>
</protein>
<evidence type="ECO:0000313" key="2">
    <source>
        <dbReference type="EnsemblPlants" id="PGSC0003DMT400089088"/>
    </source>
</evidence>
<reference evidence="3" key="1">
    <citation type="journal article" date="2011" name="Nature">
        <title>Genome sequence and analysis of the tuber crop potato.</title>
        <authorList>
            <consortium name="The Potato Genome Sequencing Consortium"/>
        </authorList>
    </citation>
    <scope>NUCLEOTIDE SEQUENCE [LARGE SCALE GENOMIC DNA]</scope>
    <source>
        <strain evidence="3">cv. DM1-3 516 R44</strain>
    </source>
</reference>
<keyword evidence="3" id="KW-1185">Reference proteome</keyword>
<dbReference type="Proteomes" id="UP000011115">
    <property type="component" value="Unassembled WGS sequence"/>
</dbReference>
<dbReference type="AlphaFoldDB" id="M1DHF0"/>
<organism evidence="2 3">
    <name type="scientific">Solanum tuberosum</name>
    <name type="common">Potato</name>
    <dbReference type="NCBI Taxonomy" id="4113"/>
    <lineage>
        <taxon>Eukaryota</taxon>
        <taxon>Viridiplantae</taxon>
        <taxon>Streptophyta</taxon>
        <taxon>Embryophyta</taxon>
        <taxon>Tracheophyta</taxon>
        <taxon>Spermatophyta</taxon>
        <taxon>Magnoliopsida</taxon>
        <taxon>eudicotyledons</taxon>
        <taxon>Gunneridae</taxon>
        <taxon>Pentapetalae</taxon>
        <taxon>asterids</taxon>
        <taxon>lamiids</taxon>
        <taxon>Solanales</taxon>
        <taxon>Solanaceae</taxon>
        <taxon>Solanoideae</taxon>
        <taxon>Solaneae</taxon>
        <taxon>Solanum</taxon>
    </lineage>
</organism>
<sequence length="124" mass="13430">MGRLQRSDITNLDRLPRSGITNLDQLPRSGITFGSGTTFRSINAPGEESTARGRGRGRSRGRPRGKGRGRVAPTGNGASFENAPVNENPHAHREDIKEENVDVENVEDVGLEEEVQADTTNVPP</sequence>
<reference evidence="2" key="2">
    <citation type="submission" date="2015-06" db="UniProtKB">
        <authorList>
            <consortium name="EnsemblPlants"/>
        </authorList>
    </citation>
    <scope>IDENTIFICATION</scope>
    <source>
        <strain evidence="2">DM1-3 516 R44</strain>
    </source>
</reference>
<proteinExistence type="predicted"/>
<dbReference type="HOGENOM" id="CLU_059105_3_0_1"/>
<dbReference type="PaxDb" id="4113-PGSC0003DMT400089088"/>
<feature type="region of interest" description="Disordered" evidence="1">
    <location>
        <begin position="1"/>
        <end position="124"/>
    </location>
</feature>